<comment type="subcellular location">
    <subcellularLocation>
        <location evidence="2 15">Nucleus</location>
    </subcellularLocation>
</comment>
<comment type="function">
    <text evidence="15">Acts in a DNA repair pathway for removal of UV-induced DNA damage that is distinct from classical nucleotide excision repair and in repair of ionizing radiation damage. Functions in homologous recombination repair of DNA double strand breaks and in recovery of stalled replication forks.</text>
</comment>
<protein>
    <recommendedName>
        <fullName evidence="5 15">Non-structural maintenance of chromosomes element 1 homolog</fullName>
        <ecNumber evidence="4 15">2.3.2.27</ecNumber>
    </recommendedName>
</protein>
<evidence type="ECO:0000256" key="4">
    <source>
        <dbReference type="ARBA" id="ARBA00012483"/>
    </source>
</evidence>
<dbReference type="GO" id="GO:0030915">
    <property type="term" value="C:Smc5-Smc6 complex"/>
    <property type="evidence" value="ECO:0007669"/>
    <property type="project" value="UniProtKB-UniRule"/>
</dbReference>
<evidence type="ECO:0000256" key="12">
    <source>
        <dbReference type="ARBA" id="ARBA00023172"/>
    </source>
</evidence>
<feature type="region of interest" description="Disordered" evidence="16">
    <location>
        <begin position="157"/>
        <end position="185"/>
    </location>
</feature>
<keyword evidence="12 15" id="KW-0233">DNA recombination</keyword>
<keyword evidence="9 15" id="KW-0863">Zinc-finger</keyword>
<keyword evidence="6 15" id="KW-0808">Transferase</keyword>
<evidence type="ECO:0000256" key="8">
    <source>
        <dbReference type="ARBA" id="ARBA00022763"/>
    </source>
</evidence>
<dbReference type="InterPro" id="IPR013083">
    <property type="entry name" value="Znf_RING/FYVE/PHD"/>
</dbReference>
<gene>
    <name evidence="18" type="ORF">BP00DRAFT_445920</name>
</gene>
<proteinExistence type="inferred from homology"/>
<keyword evidence="13 15" id="KW-0234">DNA repair</keyword>
<dbReference type="GO" id="GO:0061630">
    <property type="term" value="F:ubiquitin protein ligase activity"/>
    <property type="evidence" value="ECO:0007669"/>
    <property type="project" value="UniProtKB-EC"/>
</dbReference>
<keyword evidence="11 15" id="KW-0862">Zinc</keyword>
<dbReference type="AlphaFoldDB" id="A0A2V5ITZ3"/>
<reference evidence="18 19" key="1">
    <citation type="submission" date="2018-02" db="EMBL/GenBank/DDBJ databases">
        <title>The genomes of Aspergillus section Nigri reveals drivers in fungal speciation.</title>
        <authorList>
            <consortium name="DOE Joint Genome Institute"/>
            <person name="Vesth T.C."/>
            <person name="Nybo J."/>
            <person name="Theobald S."/>
            <person name="Brandl J."/>
            <person name="Frisvad J.C."/>
            <person name="Nielsen K.F."/>
            <person name="Lyhne E.K."/>
            <person name="Kogle M.E."/>
            <person name="Kuo A."/>
            <person name="Riley R."/>
            <person name="Clum A."/>
            <person name="Nolan M."/>
            <person name="Lipzen A."/>
            <person name="Salamov A."/>
            <person name="Henrissat B."/>
            <person name="Wiebenga A."/>
            <person name="De vries R.P."/>
            <person name="Grigoriev I.V."/>
            <person name="Mortensen U.H."/>
            <person name="Andersen M.R."/>
            <person name="Baker S.E."/>
        </authorList>
    </citation>
    <scope>NUCLEOTIDE SEQUENCE [LARGE SCALE GENOMIC DNA]</scope>
    <source>
        <strain evidence="18 19">CBS 114.80</strain>
    </source>
</reference>
<evidence type="ECO:0000256" key="3">
    <source>
        <dbReference type="ARBA" id="ARBA00010258"/>
    </source>
</evidence>
<keyword evidence="8 15" id="KW-0227">DNA damage</keyword>
<comment type="subunit">
    <text evidence="15">Component of the Smc5-Smc6 complex.</text>
</comment>
<keyword evidence="10 15" id="KW-0833">Ubl conjugation pathway</keyword>
<dbReference type="Gene3D" id="1.10.10.10">
    <property type="entry name" value="Winged helix-like DNA-binding domain superfamily/Winged helix DNA-binding domain"/>
    <property type="match status" value="1"/>
</dbReference>
<dbReference type="GO" id="GO:0008270">
    <property type="term" value="F:zinc ion binding"/>
    <property type="evidence" value="ECO:0007669"/>
    <property type="project" value="UniProtKB-KW"/>
</dbReference>
<evidence type="ECO:0000256" key="14">
    <source>
        <dbReference type="ARBA" id="ARBA00023242"/>
    </source>
</evidence>
<evidence type="ECO:0000313" key="19">
    <source>
        <dbReference type="Proteomes" id="UP000248817"/>
    </source>
</evidence>
<evidence type="ECO:0000313" key="18">
    <source>
        <dbReference type="EMBL" id="PYI32110.1"/>
    </source>
</evidence>
<feature type="compositionally biased region" description="Polar residues" evidence="16">
    <location>
        <begin position="326"/>
        <end position="341"/>
    </location>
</feature>
<sequence length="353" mass="39013">MVRETGPYNYNDTNRAFLQAFMGRSTMTFEEAKPVLAAIFSAHEKQPVSPEEITEDELQSYIATANNAISPFDLEIRSTLPQIEVDPSQTTAVPPPERVYALVNTTSDALTQLATTYSADEIAYVKRLLDAMFETHNTRRCEAMAVSGMQALQLAKVSGDGGSQQRRESGLQSQPTLTQGATQQPDSQVVGGVVQSLTMSQAEALLKQLVEEGWFGKSPKGFYSLSPRGLIELRGWLVATYNDEAEGIRKIKFCAACKDLITAGQRCGDRDCLGRLHDHCMRHFFRSQQAEVCPVCKDTWPGDKFVGERAVTQADQELHARRRRSSNTQRPSDAAEPSTQLELAPVEEDEGSD</sequence>
<dbReference type="InterPro" id="IPR011513">
    <property type="entry name" value="Nse1"/>
</dbReference>
<dbReference type="InterPro" id="IPR036388">
    <property type="entry name" value="WH-like_DNA-bd_sf"/>
</dbReference>
<evidence type="ECO:0000256" key="7">
    <source>
        <dbReference type="ARBA" id="ARBA00022723"/>
    </source>
</evidence>
<dbReference type="GO" id="GO:0000724">
    <property type="term" value="P:double-strand break repair via homologous recombination"/>
    <property type="evidence" value="ECO:0007669"/>
    <property type="project" value="TreeGrafter"/>
</dbReference>
<keyword evidence="7 15" id="KW-0479">Metal-binding</keyword>
<dbReference type="Pfam" id="PF07574">
    <property type="entry name" value="SMC_Nse1"/>
    <property type="match status" value="1"/>
</dbReference>
<evidence type="ECO:0000256" key="11">
    <source>
        <dbReference type="ARBA" id="ARBA00022833"/>
    </source>
</evidence>
<feature type="domain" description="Non-structural maintenance of chromosomes element 1 RING C4HC3-type" evidence="17">
    <location>
        <begin position="254"/>
        <end position="296"/>
    </location>
</feature>
<evidence type="ECO:0000256" key="15">
    <source>
        <dbReference type="RuleBase" id="RU368018"/>
    </source>
</evidence>
<dbReference type="Proteomes" id="UP000248817">
    <property type="component" value="Unassembled WGS sequence"/>
</dbReference>
<name>A0A2V5ITZ3_9EURO</name>
<dbReference type="Gene3D" id="3.90.1150.220">
    <property type="match status" value="1"/>
</dbReference>
<dbReference type="PANTHER" id="PTHR20973">
    <property type="entry name" value="NON-SMC ELEMENT 1-RELATED"/>
    <property type="match status" value="1"/>
</dbReference>
<feature type="compositionally biased region" description="Polar residues" evidence="16">
    <location>
        <begin position="170"/>
        <end position="185"/>
    </location>
</feature>
<dbReference type="Pfam" id="PF08746">
    <property type="entry name" value="zf-RING-like"/>
    <property type="match status" value="1"/>
</dbReference>
<comment type="catalytic activity">
    <reaction evidence="1 15">
        <text>S-ubiquitinyl-[E2 ubiquitin-conjugating enzyme]-L-cysteine + [acceptor protein]-L-lysine = [E2 ubiquitin-conjugating enzyme]-L-cysteine + N(6)-ubiquitinyl-[acceptor protein]-L-lysine.</text>
        <dbReference type="EC" id="2.3.2.27"/>
    </reaction>
</comment>
<comment type="similarity">
    <text evidence="3 15">Belongs to the NSE1 family.</text>
</comment>
<accession>A0A2V5ITZ3</accession>
<evidence type="ECO:0000256" key="6">
    <source>
        <dbReference type="ARBA" id="ARBA00022679"/>
    </source>
</evidence>
<dbReference type="PANTHER" id="PTHR20973:SF0">
    <property type="entry name" value="NON-STRUCTURAL MAINTENANCE OF CHROMOSOMES ELEMENT 1 HOMOLOG"/>
    <property type="match status" value="1"/>
</dbReference>
<dbReference type="Gene3D" id="3.30.40.10">
    <property type="entry name" value="Zinc/RING finger domain, C3HC4 (zinc finger)"/>
    <property type="match status" value="1"/>
</dbReference>
<dbReference type="InterPro" id="IPR014857">
    <property type="entry name" value="Nse1_RING_C4HC3-type"/>
</dbReference>
<dbReference type="EC" id="2.3.2.27" evidence="4 15"/>
<dbReference type="EMBL" id="KZ825496">
    <property type="protein sequence ID" value="PYI32110.1"/>
    <property type="molecule type" value="Genomic_DNA"/>
</dbReference>
<keyword evidence="19" id="KW-1185">Reference proteome</keyword>
<dbReference type="FunFam" id="3.90.1150.220:FF:000003">
    <property type="entry name" value="Putative DNA repair protein Nse1"/>
    <property type="match status" value="1"/>
</dbReference>
<evidence type="ECO:0000256" key="5">
    <source>
        <dbReference type="ARBA" id="ARBA00019422"/>
    </source>
</evidence>
<keyword evidence="14 15" id="KW-0539">Nucleus</keyword>
<evidence type="ECO:0000256" key="13">
    <source>
        <dbReference type="ARBA" id="ARBA00023204"/>
    </source>
</evidence>
<evidence type="ECO:0000256" key="10">
    <source>
        <dbReference type="ARBA" id="ARBA00022786"/>
    </source>
</evidence>
<evidence type="ECO:0000256" key="9">
    <source>
        <dbReference type="ARBA" id="ARBA00022771"/>
    </source>
</evidence>
<dbReference type="GO" id="GO:0005634">
    <property type="term" value="C:nucleus"/>
    <property type="evidence" value="ECO:0007669"/>
    <property type="project" value="UniProtKB-SubCell"/>
</dbReference>
<dbReference type="CDD" id="cd16493">
    <property type="entry name" value="RING-CH-C4HC3_NSE1"/>
    <property type="match status" value="1"/>
</dbReference>
<evidence type="ECO:0000256" key="16">
    <source>
        <dbReference type="SAM" id="MobiDB-lite"/>
    </source>
</evidence>
<evidence type="ECO:0000256" key="2">
    <source>
        <dbReference type="ARBA" id="ARBA00004123"/>
    </source>
</evidence>
<evidence type="ECO:0000259" key="17">
    <source>
        <dbReference type="Pfam" id="PF08746"/>
    </source>
</evidence>
<organism evidence="18 19">
    <name type="scientific">Aspergillus indologenus CBS 114.80</name>
    <dbReference type="NCBI Taxonomy" id="1450541"/>
    <lineage>
        <taxon>Eukaryota</taxon>
        <taxon>Fungi</taxon>
        <taxon>Dikarya</taxon>
        <taxon>Ascomycota</taxon>
        <taxon>Pezizomycotina</taxon>
        <taxon>Eurotiomycetes</taxon>
        <taxon>Eurotiomycetidae</taxon>
        <taxon>Eurotiales</taxon>
        <taxon>Aspergillaceae</taxon>
        <taxon>Aspergillus</taxon>
        <taxon>Aspergillus subgen. Circumdati</taxon>
    </lineage>
</organism>
<evidence type="ECO:0000256" key="1">
    <source>
        <dbReference type="ARBA" id="ARBA00000900"/>
    </source>
</evidence>
<feature type="region of interest" description="Disordered" evidence="16">
    <location>
        <begin position="314"/>
        <end position="353"/>
    </location>
</feature>